<dbReference type="Proteomes" id="UP000255365">
    <property type="component" value="Unassembled WGS sequence"/>
</dbReference>
<evidence type="ECO:0000256" key="4">
    <source>
        <dbReference type="ARBA" id="ARBA00022679"/>
    </source>
</evidence>
<feature type="transmembrane region" description="Helical" evidence="8">
    <location>
        <begin position="282"/>
        <end position="300"/>
    </location>
</feature>
<evidence type="ECO:0000256" key="5">
    <source>
        <dbReference type="ARBA" id="ARBA00022692"/>
    </source>
</evidence>
<feature type="transmembrane region" description="Helical" evidence="8">
    <location>
        <begin position="165"/>
        <end position="194"/>
    </location>
</feature>
<evidence type="ECO:0000313" key="11">
    <source>
        <dbReference type="Proteomes" id="UP000255365"/>
    </source>
</evidence>
<keyword evidence="6 8" id="KW-1133">Transmembrane helix</keyword>
<feature type="transmembrane region" description="Helical" evidence="8">
    <location>
        <begin position="85"/>
        <end position="105"/>
    </location>
</feature>
<evidence type="ECO:0000256" key="3">
    <source>
        <dbReference type="ARBA" id="ARBA00022676"/>
    </source>
</evidence>
<dbReference type="InterPro" id="IPR050297">
    <property type="entry name" value="LipidA_mod_glycosyltrf_83"/>
</dbReference>
<comment type="subcellular location">
    <subcellularLocation>
        <location evidence="1">Cell membrane</location>
        <topology evidence="1">Multi-pass membrane protein</topology>
    </subcellularLocation>
</comment>
<dbReference type="AlphaFoldDB" id="A0A370S814"/>
<dbReference type="RefSeq" id="WP_115147771.1">
    <property type="nucleotide sequence ID" value="NZ_QRAV01000015.1"/>
</dbReference>
<accession>A0A370S814</accession>
<proteinExistence type="predicted"/>
<dbReference type="EMBL" id="QRAV01000015">
    <property type="protein sequence ID" value="RDL15842.1"/>
    <property type="molecule type" value="Genomic_DNA"/>
</dbReference>
<evidence type="ECO:0000256" key="8">
    <source>
        <dbReference type="SAM" id="Phobius"/>
    </source>
</evidence>
<feature type="transmembrane region" description="Helical" evidence="8">
    <location>
        <begin position="206"/>
        <end position="228"/>
    </location>
</feature>
<dbReference type="InterPro" id="IPR038731">
    <property type="entry name" value="RgtA/B/C-like"/>
</dbReference>
<name>A0A370S814_PSEJE</name>
<evidence type="ECO:0000259" key="9">
    <source>
        <dbReference type="Pfam" id="PF13231"/>
    </source>
</evidence>
<evidence type="ECO:0000256" key="6">
    <source>
        <dbReference type="ARBA" id="ARBA00022989"/>
    </source>
</evidence>
<keyword evidence="7 8" id="KW-0472">Membrane</keyword>
<keyword evidence="4 10" id="KW-0808">Transferase</keyword>
<feature type="transmembrane region" description="Helical" evidence="8">
    <location>
        <begin position="112"/>
        <end position="131"/>
    </location>
</feature>
<feature type="transmembrane region" description="Helical" evidence="8">
    <location>
        <begin position="336"/>
        <end position="355"/>
    </location>
</feature>
<dbReference type="PANTHER" id="PTHR33908:SF11">
    <property type="entry name" value="MEMBRANE PROTEIN"/>
    <property type="match status" value="1"/>
</dbReference>
<feature type="transmembrane region" description="Helical" evidence="8">
    <location>
        <begin position="12"/>
        <end position="32"/>
    </location>
</feature>
<feature type="transmembrane region" description="Helical" evidence="8">
    <location>
        <begin position="137"/>
        <end position="156"/>
    </location>
</feature>
<evidence type="ECO:0000256" key="1">
    <source>
        <dbReference type="ARBA" id="ARBA00004651"/>
    </source>
</evidence>
<organism evidence="10 11">
    <name type="scientific">Pseudomonas jessenii</name>
    <dbReference type="NCBI Taxonomy" id="77298"/>
    <lineage>
        <taxon>Bacteria</taxon>
        <taxon>Pseudomonadati</taxon>
        <taxon>Pseudomonadota</taxon>
        <taxon>Gammaproteobacteria</taxon>
        <taxon>Pseudomonadales</taxon>
        <taxon>Pseudomonadaceae</taxon>
        <taxon>Pseudomonas</taxon>
    </lineage>
</organism>
<feature type="transmembrane region" description="Helical" evidence="8">
    <location>
        <begin position="312"/>
        <end position="330"/>
    </location>
</feature>
<keyword evidence="3 10" id="KW-0328">Glycosyltransferase</keyword>
<evidence type="ECO:0000256" key="2">
    <source>
        <dbReference type="ARBA" id="ARBA00022475"/>
    </source>
</evidence>
<comment type="caution">
    <text evidence="10">The sequence shown here is derived from an EMBL/GenBank/DDBJ whole genome shotgun (WGS) entry which is preliminary data.</text>
</comment>
<feature type="domain" description="Glycosyltransferase RgtA/B/C/D-like" evidence="9">
    <location>
        <begin position="65"/>
        <end position="219"/>
    </location>
</feature>
<dbReference type="PANTHER" id="PTHR33908">
    <property type="entry name" value="MANNOSYLTRANSFERASE YKCB-RELATED"/>
    <property type="match status" value="1"/>
</dbReference>
<gene>
    <name evidence="10" type="ORF">DEU51_115104</name>
</gene>
<dbReference type="GO" id="GO:0016763">
    <property type="term" value="F:pentosyltransferase activity"/>
    <property type="evidence" value="ECO:0007669"/>
    <property type="project" value="TreeGrafter"/>
</dbReference>
<evidence type="ECO:0000256" key="7">
    <source>
        <dbReference type="ARBA" id="ARBA00023136"/>
    </source>
</evidence>
<dbReference type="GO" id="GO:0009103">
    <property type="term" value="P:lipopolysaccharide biosynthetic process"/>
    <property type="evidence" value="ECO:0007669"/>
    <property type="project" value="UniProtKB-ARBA"/>
</dbReference>
<keyword evidence="2" id="KW-1003">Cell membrane</keyword>
<evidence type="ECO:0000313" key="10">
    <source>
        <dbReference type="EMBL" id="RDL15842.1"/>
    </source>
</evidence>
<protein>
    <submittedName>
        <fullName evidence="10">Dolichyl-phosphate-mannose-protein mannosyltransferase</fullName>
    </submittedName>
</protein>
<feature type="transmembrane region" description="Helical" evidence="8">
    <location>
        <begin position="249"/>
        <end position="270"/>
    </location>
</feature>
<reference evidence="10 11" key="1">
    <citation type="submission" date="2018-07" db="EMBL/GenBank/DDBJ databases">
        <title>Genome sequencing of rice bacterial endophytes.</title>
        <authorList>
            <person name="Venturi V."/>
        </authorList>
    </citation>
    <scope>NUCLEOTIDE SEQUENCE [LARGE SCALE GENOMIC DNA]</scope>
    <source>
        <strain evidence="10 11">E2333</strain>
    </source>
</reference>
<dbReference type="GO" id="GO:0005886">
    <property type="term" value="C:plasma membrane"/>
    <property type="evidence" value="ECO:0007669"/>
    <property type="project" value="UniProtKB-SubCell"/>
</dbReference>
<keyword evidence="5 8" id="KW-0812">Transmembrane</keyword>
<dbReference type="Pfam" id="PF13231">
    <property type="entry name" value="PMT_2"/>
    <property type="match status" value="1"/>
</dbReference>
<sequence>MRDFIKRESRGVYILLGAIIVLGAMLRSYQLFEKSLWMDELFSAWASDPENDFNTVFHRTVEDVHPPLYQILLWGIYKVFGYGEMVGRVFSVVLGVAVIPMMYVLGRKLYCVEVGLLAALFSAINFFLIVFSQNTRSYELLVLLTVVSFVLFFDLVKKRKFSTALWYAVACSALVNTHYFGFLPVMSQAIFLIYLSCWPRFDRRLFVLGGGAGLCILVSIIPIFIYILKNLKKTDTWIPVPDGSFILDSLLWPFGDPSAALLSLVFLFIGLDSLIKNDRERMSLSLLLSWWFVGYSIAYVKSLFSTPVLSIKNVIVFVPAMLVIVAYGVGRIKDCFAKGVVLVFMVVVSIACFLTRSDLAESLRLEHDLRSPALEIINSGKNIPVYARWDTLHATYFKLLGAPIDVTGLDAIERDLATGTAPTCFFMIADQWDRERINNYPNVFAVELKDKAEFKNSAVLQYCASVNSPERR</sequence>